<evidence type="ECO:0000256" key="10">
    <source>
        <dbReference type="RuleBase" id="RU004008"/>
    </source>
</evidence>
<evidence type="ECO:0000256" key="1">
    <source>
        <dbReference type="ARBA" id="ARBA00009451"/>
    </source>
</evidence>
<dbReference type="InterPro" id="IPR001063">
    <property type="entry name" value="Ribosomal_uL22"/>
</dbReference>
<accession>A0A2H0UQI6</accession>
<evidence type="ECO:0000313" key="13">
    <source>
        <dbReference type="Proteomes" id="UP000229615"/>
    </source>
</evidence>
<feature type="compositionally biased region" description="Basic and acidic residues" evidence="11">
    <location>
        <begin position="141"/>
        <end position="158"/>
    </location>
</feature>
<comment type="function">
    <text evidence="7 10">This protein binds specifically to 23S rRNA; its binding is stimulated by other ribosomal proteins, e.g., L4, L17, and L20. It is important during the early stages of 50S assembly. It makes multiple contacts with different domains of the 23S rRNA in the assembled 50S subunit and ribosome.</text>
</comment>
<evidence type="ECO:0000256" key="6">
    <source>
        <dbReference type="ARBA" id="ARBA00035207"/>
    </source>
</evidence>
<name>A0A2H0UQI6_9BACT</name>
<evidence type="ECO:0000256" key="7">
    <source>
        <dbReference type="HAMAP-Rule" id="MF_01331"/>
    </source>
</evidence>
<dbReference type="InterPro" id="IPR005727">
    <property type="entry name" value="Ribosomal_uL22_bac/chlpt-type"/>
</dbReference>
<dbReference type="EMBL" id="PFBB01000010">
    <property type="protein sequence ID" value="PIR88712.1"/>
    <property type="molecule type" value="Genomic_DNA"/>
</dbReference>
<evidence type="ECO:0000256" key="11">
    <source>
        <dbReference type="SAM" id="MobiDB-lite"/>
    </source>
</evidence>
<evidence type="ECO:0000256" key="3">
    <source>
        <dbReference type="ARBA" id="ARBA00022884"/>
    </source>
</evidence>
<comment type="similarity">
    <text evidence="1 7 8">Belongs to the universal ribosomal protein uL22 family.</text>
</comment>
<dbReference type="GO" id="GO:0022625">
    <property type="term" value="C:cytosolic large ribosomal subunit"/>
    <property type="evidence" value="ECO:0007669"/>
    <property type="project" value="TreeGrafter"/>
</dbReference>
<dbReference type="Proteomes" id="UP000229615">
    <property type="component" value="Unassembled WGS sequence"/>
</dbReference>
<dbReference type="CDD" id="cd00336">
    <property type="entry name" value="Ribosomal_L22"/>
    <property type="match status" value="1"/>
</dbReference>
<dbReference type="PANTHER" id="PTHR13501:SF8">
    <property type="entry name" value="LARGE RIBOSOMAL SUBUNIT PROTEIN UL22M"/>
    <property type="match status" value="1"/>
</dbReference>
<dbReference type="GO" id="GO:0019843">
    <property type="term" value="F:rRNA binding"/>
    <property type="evidence" value="ECO:0007669"/>
    <property type="project" value="UniProtKB-UniRule"/>
</dbReference>
<keyword evidence="5 7" id="KW-0687">Ribonucleoprotein</keyword>
<evidence type="ECO:0000256" key="4">
    <source>
        <dbReference type="ARBA" id="ARBA00022980"/>
    </source>
</evidence>
<evidence type="ECO:0000256" key="2">
    <source>
        <dbReference type="ARBA" id="ARBA00022730"/>
    </source>
</evidence>
<dbReference type="InterPro" id="IPR047867">
    <property type="entry name" value="Ribosomal_uL22_bac/org-type"/>
</dbReference>
<evidence type="ECO:0000313" key="12">
    <source>
        <dbReference type="EMBL" id="PIR88712.1"/>
    </source>
</evidence>
<dbReference type="Pfam" id="PF00237">
    <property type="entry name" value="Ribosomal_L22"/>
    <property type="match status" value="1"/>
</dbReference>
<dbReference type="NCBIfam" id="TIGR01044">
    <property type="entry name" value="rplV_bact"/>
    <property type="match status" value="1"/>
</dbReference>
<protein>
    <recommendedName>
        <fullName evidence="6 7">Large ribosomal subunit protein uL22</fullName>
    </recommendedName>
</protein>
<feature type="region of interest" description="Disordered" evidence="11">
    <location>
        <begin position="123"/>
        <end position="175"/>
    </location>
</feature>
<dbReference type="AlphaFoldDB" id="A0A2H0UQI6"/>
<keyword evidence="4 7" id="KW-0689">Ribosomal protein</keyword>
<reference evidence="13" key="1">
    <citation type="submission" date="2017-09" db="EMBL/GenBank/DDBJ databases">
        <title>Depth-based differentiation of microbial function through sediment-hosted aquifers and enrichment of novel symbionts in the deep terrestrial subsurface.</title>
        <authorList>
            <person name="Probst A.J."/>
            <person name="Ladd B."/>
            <person name="Jarett J.K."/>
            <person name="Geller-Mcgrath D.E."/>
            <person name="Sieber C.M.K."/>
            <person name="Emerson J.B."/>
            <person name="Anantharaman K."/>
            <person name="Thomas B.C."/>
            <person name="Malmstrom R."/>
            <person name="Stieglmeier M."/>
            <person name="Klingl A."/>
            <person name="Woyke T."/>
            <person name="Ryan C.M."/>
            <person name="Banfield J.F."/>
        </authorList>
    </citation>
    <scope>NUCLEOTIDE SEQUENCE [LARGE SCALE GENOMIC DNA]</scope>
</reference>
<dbReference type="PANTHER" id="PTHR13501">
    <property type="entry name" value="CHLOROPLAST 50S RIBOSOMAL PROTEIN L22-RELATED"/>
    <property type="match status" value="1"/>
</dbReference>
<dbReference type="GO" id="GO:0006412">
    <property type="term" value="P:translation"/>
    <property type="evidence" value="ECO:0007669"/>
    <property type="project" value="UniProtKB-UniRule"/>
</dbReference>
<organism evidence="12 13">
    <name type="scientific">Candidatus Harrisonbacteria bacterium CG10_big_fil_rev_8_21_14_0_10_44_23</name>
    <dbReference type="NCBI Taxonomy" id="1974585"/>
    <lineage>
        <taxon>Bacteria</taxon>
        <taxon>Candidatus Harrisoniibacteriota</taxon>
    </lineage>
</organism>
<evidence type="ECO:0000256" key="5">
    <source>
        <dbReference type="ARBA" id="ARBA00023274"/>
    </source>
</evidence>
<gene>
    <name evidence="7" type="primary">rplV</name>
    <name evidence="12" type="ORF">COU09_00835</name>
</gene>
<dbReference type="InterPro" id="IPR018260">
    <property type="entry name" value="Ribosomal_uL22_CS"/>
</dbReference>
<keyword evidence="3 7" id="KW-0694">RNA-binding</keyword>
<sequence>MNKIQTGKISYLNVAPRKVRLVAGALKGLSANEAEAQLMHLPNRSATSLLKLLRSTIASAKNNTDINIENLKLKEIIVDGGPSPKRFLPRAQGRATTILKRTSHVTMVLEEVADAKGRFTIPVKEKKKKKTPKTTKTAKTAKADKSEKDQKRADEGVKSQKSSGVLNKMFRRKSI</sequence>
<comment type="subunit">
    <text evidence="7 9">Part of the 50S ribosomal subunit.</text>
</comment>
<dbReference type="SUPFAM" id="SSF54843">
    <property type="entry name" value="Ribosomal protein L22"/>
    <property type="match status" value="1"/>
</dbReference>
<dbReference type="PROSITE" id="PS00464">
    <property type="entry name" value="RIBOSOMAL_L22"/>
    <property type="match status" value="1"/>
</dbReference>
<dbReference type="Gene3D" id="3.90.470.10">
    <property type="entry name" value="Ribosomal protein L22/L17"/>
    <property type="match status" value="1"/>
</dbReference>
<comment type="function">
    <text evidence="7">The globular domain of the protein is located near the polypeptide exit tunnel on the outside of the subunit, while an extended beta-hairpin is found that lines the wall of the exit tunnel in the center of the 70S ribosome.</text>
</comment>
<dbReference type="InterPro" id="IPR036394">
    <property type="entry name" value="Ribosomal_uL22_sf"/>
</dbReference>
<proteinExistence type="inferred from homology"/>
<evidence type="ECO:0000256" key="9">
    <source>
        <dbReference type="RuleBase" id="RU004006"/>
    </source>
</evidence>
<dbReference type="GO" id="GO:0003735">
    <property type="term" value="F:structural constituent of ribosome"/>
    <property type="evidence" value="ECO:0007669"/>
    <property type="project" value="InterPro"/>
</dbReference>
<dbReference type="HAMAP" id="MF_01331_B">
    <property type="entry name" value="Ribosomal_uL22_B"/>
    <property type="match status" value="1"/>
</dbReference>
<comment type="caution">
    <text evidence="12">The sequence shown here is derived from an EMBL/GenBank/DDBJ whole genome shotgun (WGS) entry which is preliminary data.</text>
</comment>
<keyword evidence="2 7" id="KW-0699">rRNA-binding</keyword>
<evidence type="ECO:0000256" key="8">
    <source>
        <dbReference type="RuleBase" id="RU004005"/>
    </source>
</evidence>